<gene>
    <name evidence="2" type="ORF">Ahy_A04g020190</name>
</gene>
<dbReference type="Pfam" id="PF10539">
    <property type="entry name" value="Dev_Cell_Death"/>
    <property type="match status" value="1"/>
</dbReference>
<proteinExistence type="predicted"/>
<comment type="caution">
    <text evidence="2">The sequence shown here is derived from an EMBL/GenBank/DDBJ whole genome shotgun (WGS) entry which is preliminary data.</text>
</comment>
<dbReference type="PROSITE" id="PS51222">
    <property type="entry name" value="DCD"/>
    <property type="match status" value="1"/>
</dbReference>
<evidence type="ECO:0000259" key="1">
    <source>
        <dbReference type="PROSITE" id="PS51222"/>
    </source>
</evidence>
<protein>
    <recommendedName>
        <fullName evidence="1">DCD domain-containing protein</fullName>
    </recommendedName>
</protein>
<dbReference type="PANTHER" id="PTHR46444">
    <property type="entry name" value="DCD (DEVELOPMENT AND CELL DEATH) DOMAIN PROTEIN-RELATED"/>
    <property type="match status" value="1"/>
</dbReference>
<accession>A0A445DH97</accession>
<dbReference type="STRING" id="3818.A0A445DH97"/>
<keyword evidence="3" id="KW-1185">Reference proteome</keyword>
<feature type="domain" description="DCD" evidence="1">
    <location>
        <begin position="85"/>
        <end position="215"/>
    </location>
</feature>
<dbReference type="PANTHER" id="PTHR46444:SF9">
    <property type="entry name" value="DCD (DEVELOPMENT AND CELL DEATH) DOMAIN PROTEIN"/>
    <property type="match status" value="1"/>
</dbReference>
<dbReference type="SMART" id="SM00767">
    <property type="entry name" value="DCD"/>
    <property type="match status" value="1"/>
</dbReference>
<sequence>MIFMSSPFSHFSFLTQQKPRSRHVPFPPLFSKAAKVPNPPSATIPIPIAFIDKYVTDCDFGLCVVKDIKLSMGFYDKHNNAAGKLPDYGAIFLSNSTTKRECFKKGLFGLPSSAIHFVEQIKAGMILFLFEYEKRQLHGVFKAASDGGMNIVPNAFSSLRTQFPAQVKFIPIWHCKPLSQSVFKYAIIENYFSANKFNFGLSEKQVHELLHLFSMRRLEPEIPERLSSRMKYLKSESYPMGKSGRSVDCGMHIECVKDDGQGVGASMSPVMQHKFQGDSIQYYGEAEFRFNASGSAANKQGRPGEFSVDTSSGYIGNYTTSHDDFGYASHEKEHYMDMHCGPTLSSGYSRSLSDKIRVNGDGVSTTSRLSEELRQTGQRMSFADDNPGLHHSSANSTDFYGKPELEHNSLIQNQLRPTSGTVQPIHQPFYNSRATRGGTVSKSTFLYDPDYTPRPSHLEHNSLAQNQFRPTSDKIQPVDSCATHGDVGSKRTFLYDPEYPDLNFSQSSSVRFNNGPNSILESALPSNCGMNSLSNQTRLMPTELNDMNRCHDVGYDFLNHGLYGRDRDCLPFNVARKADQIAAESVVYEGHNDIPSLNSSSSLVPPSDIGSDRVNEIFSLFQNRKSYLGDDVHPMSSRGNLDHEMTLEKNNESFIPDVPWASEGYFHVQYDDSLVNEYDTECYGDCQNRSFGYPKKKNSVFSRLTFMQDVNKIEKRNKASYEGYGMDTSVDQVMEMVHQSHHQWMLKRKATPLVKRNIAESLKDKTPFSSSRVKSDCSSKDKTPIISSRMKRDCSLKDKTQISPNIKKDCSERSTNDVSMDLTAAASGGNTNKTPVVDFKRRSKVRKFNDESEIKSSNESTNAENVVLELPKRRKLIRPNFNKNSTPDNRGIHLRMPQNVQAPFSHQSSNLNNVCQNGCDLVKMEDNLKTDAEGQKCIGSVDASTHAKGFVCGEGVRASDRTAAGSVQSECLENTQNLTASSASCKDQSCHIQKDLPTMDSIESYSEWQKYIGQPHSEDKSSHDKGLVCGEGLRARDGTAAGGDGSECLESIKNLKASLASCKDQSCHIQKGLPTMDSIESVFPQMESLHSISQDHHADMVILSADRRVNAEEVISQDGSSSYTFEIKDVSDCFQKSDDKNAPHESSYDINDSLHPICQEHHVDVVVSADGTNMEKEISKDGGSSFTIEDKNRSEFIQNSDHEKSPTETSSHVIEAYEVMDSVKSVSSNGEAQDPMCLDHHVDKMKCAGRGINTDKEIPKDGDPSLIIEAKDGSGSFLHTGNENGPIAATFHSKESLCMTESVHSVSLDAVHSTC</sequence>
<reference evidence="2 3" key="1">
    <citation type="submission" date="2019-01" db="EMBL/GenBank/DDBJ databases">
        <title>Sequencing of cultivated peanut Arachis hypogaea provides insights into genome evolution and oil improvement.</title>
        <authorList>
            <person name="Chen X."/>
        </authorList>
    </citation>
    <scope>NUCLEOTIDE SEQUENCE [LARGE SCALE GENOMIC DNA]</scope>
    <source>
        <strain evidence="3">cv. Fuhuasheng</strain>
        <tissue evidence="2">Leaves</tissue>
    </source>
</reference>
<organism evidence="2 3">
    <name type="scientific">Arachis hypogaea</name>
    <name type="common">Peanut</name>
    <dbReference type="NCBI Taxonomy" id="3818"/>
    <lineage>
        <taxon>Eukaryota</taxon>
        <taxon>Viridiplantae</taxon>
        <taxon>Streptophyta</taxon>
        <taxon>Embryophyta</taxon>
        <taxon>Tracheophyta</taxon>
        <taxon>Spermatophyta</taxon>
        <taxon>Magnoliopsida</taxon>
        <taxon>eudicotyledons</taxon>
        <taxon>Gunneridae</taxon>
        <taxon>Pentapetalae</taxon>
        <taxon>rosids</taxon>
        <taxon>fabids</taxon>
        <taxon>Fabales</taxon>
        <taxon>Fabaceae</taxon>
        <taxon>Papilionoideae</taxon>
        <taxon>50 kb inversion clade</taxon>
        <taxon>dalbergioids sensu lato</taxon>
        <taxon>Dalbergieae</taxon>
        <taxon>Pterocarpus clade</taxon>
        <taxon>Arachis</taxon>
    </lineage>
</organism>
<name>A0A445DH97_ARAHY</name>
<dbReference type="EMBL" id="SDMP01000004">
    <property type="protein sequence ID" value="RYR62530.1"/>
    <property type="molecule type" value="Genomic_DNA"/>
</dbReference>
<dbReference type="Proteomes" id="UP000289738">
    <property type="component" value="Chromosome A04"/>
</dbReference>
<evidence type="ECO:0000313" key="2">
    <source>
        <dbReference type="EMBL" id="RYR62530.1"/>
    </source>
</evidence>
<evidence type="ECO:0000313" key="3">
    <source>
        <dbReference type="Proteomes" id="UP000289738"/>
    </source>
</evidence>
<dbReference type="InterPro" id="IPR013989">
    <property type="entry name" value="Dev_and_cell_death_domain"/>
</dbReference>